<protein>
    <submittedName>
        <fullName evidence="1">Uncharacterized protein</fullName>
    </submittedName>
</protein>
<organism evidence="1 2">
    <name type="scientific">Treponema rectale</name>
    <dbReference type="NCBI Taxonomy" id="744512"/>
    <lineage>
        <taxon>Bacteria</taxon>
        <taxon>Pseudomonadati</taxon>
        <taxon>Spirochaetota</taxon>
        <taxon>Spirochaetia</taxon>
        <taxon>Spirochaetales</taxon>
        <taxon>Treponemataceae</taxon>
        <taxon>Treponema</taxon>
    </lineage>
</organism>
<dbReference type="KEGG" id="trc:DYE49_00815"/>
<evidence type="ECO:0000313" key="2">
    <source>
        <dbReference type="Proteomes" id="UP000593591"/>
    </source>
</evidence>
<dbReference type="EMBL" id="CP031517">
    <property type="protein sequence ID" value="QOS39070.1"/>
    <property type="molecule type" value="Genomic_DNA"/>
</dbReference>
<name>A0A7M1XIV6_9SPIR</name>
<reference evidence="1 2" key="1">
    <citation type="submission" date="2018-08" db="EMBL/GenBank/DDBJ databases">
        <title>The first complete genome of Treponema rectale (CHPAT), a commensal spirochete of the bovine rectum.</title>
        <authorList>
            <person name="Staton G.J."/>
            <person name="Clegg S.R."/>
            <person name="Carter S.D."/>
            <person name="Radford A.D."/>
            <person name="Darby A."/>
            <person name="Hall N."/>
            <person name="Birtles R.J."/>
            <person name="Evans N.J."/>
        </authorList>
    </citation>
    <scope>NUCLEOTIDE SEQUENCE [LARGE SCALE GENOMIC DNA]</scope>
    <source>
        <strain evidence="1 2">CHPA</strain>
    </source>
</reference>
<dbReference type="Proteomes" id="UP000593591">
    <property type="component" value="Chromosome"/>
</dbReference>
<dbReference type="AlphaFoldDB" id="A0A7M1XIV6"/>
<gene>
    <name evidence="1" type="ORF">DYE49_00815</name>
</gene>
<accession>A0A7M1XIV6</accession>
<sequence>MEKKEGKTMYTTADQLRFDVLTKLDEAKKENKELVMSIRYADKNMFQCSVSHLDEEGNIISVDNMKFHIEVLVDQIKNHQIAKIRFNLF</sequence>
<evidence type="ECO:0000313" key="1">
    <source>
        <dbReference type="EMBL" id="QOS39070.1"/>
    </source>
</evidence>
<proteinExistence type="predicted"/>